<evidence type="ECO:0000259" key="1">
    <source>
        <dbReference type="Pfam" id="PF13577"/>
    </source>
</evidence>
<dbReference type="SUPFAM" id="SSF54427">
    <property type="entry name" value="NTF2-like"/>
    <property type="match status" value="1"/>
</dbReference>
<dbReference type="Gene3D" id="3.10.450.50">
    <property type="match status" value="1"/>
</dbReference>
<sequence length="135" mass="14543">MSTSNDPRDELAIRNLIARMAQTADRGTVDDYAPMLAPDARWIMPTGDPAVGPDAILDGVRARRAAGTAGPGSGTRHMITTTTVDVQGDSANALSYWLYLSTGTDPKILMTGVYTDTFRRDPAGWVFVQRISALE</sequence>
<evidence type="ECO:0000313" key="2">
    <source>
        <dbReference type="EMBL" id="GAD48350.1"/>
    </source>
</evidence>
<organism evidence="2 3">
    <name type="scientific">Caenibius tardaugens NBRC 16725</name>
    <dbReference type="NCBI Taxonomy" id="1219035"/>
    <lineage>
        <taxon>Bacteria</taxon>
        <taxon>Pseudomonadati</taxon>
        <taxon>Pseudomonadota</taxon>
        <taxon>Alphaproteobacteria</taxon>
        <taxon>Sphingomonadales</taxon>
        <taxon>Erythrobacteraceae</taxon>
        <taxon>Caenibius</taxon>
    </lineage>
</organism>
<proteinExistence type="predicted"/>
<dbReference type="RefSeq" id="WP_021689257.1">
    <property type="nucleotide sequence ID" value="NZ_BASZ01000002.1"/>
</dbReference>
<name>U2YJ05_9SPHN</name>
<dbReference type="CDD" id="cd00531">
    <property type="entry name" value="NTF2_like"/>
    <property type="match status" value="1"/>
</dbReference>
<dbReference type="Proteomes" id="UP000016568">
    <property type="component" value="Unassembled WGS sequence"/>
</dbReference>
<dbReference type="InterPro" id="IPR032710">
    <property type="entry name" value="NTF2-like_dom_sf"/>
</dbReference>
<feature type="domain" description="SnoaL-like" evidence="1">
    <location>
        <begin position="8"/>
        <end position="130"/>
    </location>
</feature>
<dbReference type="KEGG" id="ntd:EGO55_01710"/>
<comment type="caution">
    <text evidence="2">The sequence shown here is derived from an EMBL/GenBank/DDBJ whole genome shotgun (WGS) entry which is preliminary data.</text>
</comment>
<dbReference type="eggNOG" id="ENOG50344D8">
    <property type="taxonomic scope" value="Bacteria"/>
</dbReference>
<dbReference type="EMBL" id="BASZ01000002">
    <property type="protein sequence ID" value="GAD48350.1"/>
    <property type="molecule type" value="Genomic_DNA"/>
</dbReference>
<gene>
    <name evidence="2" type="ORF">NT2_02_04320</name>
</gene>
<dbReference type="InterPro" id="IPR037401">
    <property type="entry name" value="SnoaL-like"/>
</dbReference>
<evidence type="ECO:0000313" key="3">
    <source>
        <dbReference type="Proteomes" id="UP000016568"/>
    </source>
</evidence>
<accession>U2YJ05</accession>
<dbReference type="Pfam" id="PF13577">
    <property type="entry name" value="SnoaL_4"/>
    <property type="match status" value="1"/>
</dbReference>
<dbReference type="AlphaFoldDB" id="U2YJ05"/>
<reference evidence="2 3" key="1">
    <citation type="submission" date="2013-09" db="EMBL/GenBank/DDBJ databases">
        <title>Whole genome shotgun sequence of Novosphingobium tardaugens NBRC 16725.</title>
        <authorList>
            <person name="Isaki S."/>
            <person name="Hosoyama A."/>
            <person name="Tsuchikane K."/>
            <person name="Katsumata H."/>
            <person name="Ando Y."/>
            <person name="Yamazaki S."/>
            <person name="Fujita N."/>
        </authorList>
    </citation>
    <scope>NUCLEOTIDE SEQUENCE [LARGE SCALE GENOMIC DNA]</scope>
    <source>
        <strain evidence="2 3">NBRC 16725</strain>
    </source>
</reference>
<protein>
    <recommendedName>
        <fullName evidence="1">SnoaL-like domain-containing protein</fullName>
    </recommendedName>
</protein>
<keyword evidence="3" id="KW-1185">Reference proteome</keyword>
<dbReference type="OrthoDB" id="7597001at2"/>